<dbReference type="GO" id="GO:0016020">
    <property type="term" value="C:membrane"/>
    <property type="evidence" value="ECO:0007669"/>
    <property type="project" value="InterPro"/>
</dbReference>
<organism evidence="2">
    <name type="scientific">marine sediment metagenome</name>
    <dbReference type="NCBI Taxonomy" id="412755"/>
    <lineage>
        <taxon>unclassified sequences</taxon>
        <taxon>metagenomes</taxon>
        <taxon>ecological metagenomes</taxon>
    </lineage>
</organism>
<comment type="caution">
    <text evidence="2">The sequence shown here is derived from an EMBL/GenBank/DDBJ whole genome shotgun (WGS) entry which is preliminary data.</text>
</comment>
<accession>A0A0F9HYC9</accession>
<dbReference type="AlphaFoldDB" id="A0A0F9HYC9"/>
<reference evidence="2" key="1">
    <citation type="journal article" date="2015" name="Nature">
        <title>Complex archaea that bridge the gap between prokaryotes and eukaryotes.</title>
        <authorList>
            <person name="Spang A."/>
            <person name="Saw J.H."/>
            <person name="Jorgensen S.L."/>
            <person name="Zaremba-Niedzwiedzka K."/>
            <person name="Martijn J."/>
            <person name="Lind A.E."/>
            <person name="van Eijk R."/>
            <person name="Schleper C."/>
            <person name="Guy L."/>
            <person name="Ettema T.J."/>
        </authorList>
    </citation>
    <scope>NUCLEOTIDE SEQUENCE</scope>
</reference>
<evidence type="ECO:0008006" key="3">
    <source>
        <dbReference type="Google" id="ProtNLM"/>
    </source>
</evidence>
<evidence type="ECO:0000313" key="2">
    <source>
        <dbReference type="EMBL" id="KKL80162.1"/>
    </source>
</evidence>
<protein>
    <recommendedName>
        <fullName evidence="3">Peptidase S26 domain-containing protein</fullName>
    </recommendedName>
</protein>
<dbReference type="EMBL" id="LAZR01022938">
    <property type="protein sequence ID" value="KKL80162.1"/>
    <property type="molecule type" value="Genomic_DNA"/>
</dbReference>
<dbReference type="InterPro" id="IPR001733">
    <property type="entry name" value="Peptidase_S26B"/>
</dbReference>
<keyword evidence="1" id="KW-0472">Membrane</keyword>
<proteinExistence type="predicted"/>
<dbReference type="NCBIfam" id="TIGR02228">
    <property type="entry name" value="sigpep_I_arch"/>
    <property type="match status" value="1"/>
</dbReference>
<name>A0A0F9HYC9_9ZZZZ</name>
<dbReference type="GO" id="GO:0006465">
    <property type="term" value="P:signal peptide processing"/>
    <property type="evidence" value="ECO:0007669"/>
    <property type="project" value="InterPro"/>
</dbReference>
<gene>
    <name evidence="2" type="ORF">LCGC14_2007520</name>
</gene>
<feature type="transmembrane region" description="Helical" evidence="1">
    <location>
        <begin position="27"/>
        <end position="48"/>
    </location>
</feature>
<keyword evidence="1" id="KW-1133">Transmembrane helix</keyword>
<dbReference type="GO" id="GO:0008233">
    <property type="term" value="F:peptidase activity"/>
    <property type="evidence" value="ECO:0007669"/>
    <property type="project" value="InterPro"/>
</dbReference>
<feature type="transmembrane region" description="Helical" evidence="1">
    <location>
        <begin position="158"/>
        <end position="180"/>
    </location>
</feature>
<keyword evidence="1" id="KW-0812">Transmembrane</keyword>
<sequence>MLSSRLSGQALTPAPAIRPFKQLLRGALVLALVALAAVLSVAALSRLFGYHTLVVQGASMGQAIPIGSLVFTRWIAAEDVELGDVILVREERDDGPARSKLHRVVSLNKEGGQILVRTKGDANETVDPNLYILPHRVLTPAYTLPYLGYLVGSAATRLGWALLVALPVTVICIVTLRGIWAHRDKAAPKPGTA</sequence>
<evidence type="ECO:0000256" key="1">
    <source>
        <dbReference type="SAM" id="Phobius"/>
    </source>
</evidence>